<dbReference type="EMBL" id="BMHP01000002">
    <property type="protein sequence ID" value="GGD72418.1"/>
    <property type="molecule type" value="Genomic_DNA"/>
</dbReference>
<accession>A0A916Z1P8</accession>
<feature type="transmembrane region" description="Helical" evidence="1">
    <location>
        <begin position="115"/>
        <end position="138"/>
    </location>
</feature>
<feature type="transmembrane region" description="Helical" evidence="1">
    <location>
        <begin position="53"/>
        <end position="73"/>
    </location>
</feature>
<feature type="transmembrane region" description="Helical" evidence="1">
    <location>
        <begin position="150"/>
        <end position="169"/>
    </location>
</feature>
<evidence type="ECO:0000313" key="3">
    <source>
        <dbReference type="Proteomes" id="UP000612456"/>
    </source>
</evidence>
<feature type="transmembrane region" description="Helical" evidence="1">
    <location>
        <begin position="175"/>
        <end position="194"/>
    </location>
</feature>
<proteinExistence type="predicted"/>
<reference evidence="2" key="1">
    <citation type="journal article" date="2014" name="Int. J. Syst. Evol. Microbiol.">
        <title>Complete genome sequence of Corynebacterium casei LMG S-19264T (=DSM 44701T), isolated from a smear-ripened cheese.</title>
        <authorList>
            <consortium name="US DOE Joint Genome Institute (JGI-PGF)"/>
            <person name="Walter F."/>
            <person name="Albersmeier A."/>
            <person name="Kalinowski J."/>
            <person name="Ruckert C."/>
        </authorList>
    </citation>
    <scope>NUCLEOTIDE SEQUENCE</scope>
    <source>
        <strain evidence="2">CGMCC 1.15178</strain>
    </source>
</reference>
<name>A0A916Z1P8_9BACL</name>
<keyword evidence="3" id="KW-1185">Reference proteome</keyword>
<dbReference type="Proteomes" id="UP000612456">
    <property type="component" value="Unassembled WGS sequence"/>
</dbReference>
<organism evidence="2 3">
    <name type="scientific">Paenibacillus nasutitermitis</name>
    <dbReference type="NCBI Taxonomy" id="1652958"/>
    <lineage>
        <taxon>Bacteria</taxon>
        <taxon>Bacillati</taxon>
        <taxon>Bacillota</taxon>
        <taxon>Bacilli</taxon>
        <taxon>Bacillales</taxon>
        <taxon>Paenibacillaceae</taxon>
        <taxon>Paenibacillus</taxon>
    </lineage>
</organism>
<comment type="caution">
    <text evidence="2">The sequence shown here is derived from an EMBL/GenBank/DDBJ whole genome shotgun (WGS) entry which is preliminary data.</text>
</comment>
<keyword evidence="1" id="KW-0812">Transmembrane</keyword>
<dbReference type="AlphaFoldDB" id="A0A916Z1P8"/>
<keyword evidence="1" id="KW-0472">Membrane</keyword>
<gene>
    <name evidence="2" type="ORF">GCM10010911_32910</name>
</gene>
<evidence type="ECO:0000313" key="2">
    <source>
        <dbReference type="EMBL" id="GGD72418.1"/>
    </source>
</evidence>
<evidence type="ECO:0000256" key="1">
    <source>
        <dbReference type="SAM" id="Phobius"/>
    </source>
</evidence>
<evidence type="ECO:0008006" key="4">
    <source>
        <dbReference type="Google" id="ProtNLM"/>
    </source>
</evidence>
<keyword evidence="1" id="KW-1133">Transmembrane helix</keyword>
<protein>
    <recommendedName>
        <fullName evidence="4">DUF998 domain-containing protein</fullName>
    </recommendedName>
</protein>
<feature type="transmembrane region" description="Helical" evidence="1">
    <location>
        <begin position="85"/>
        <end position="109"/>
    </location>
</feature>
<sequence length="204" mass="22052">MISKVQPSNQASLAVSAGRIRFTGLACFIGGLLWVVLVSVEQFKAVPSLVSDLLIPIPMLLGMACGPLGLLILRASGSGRMRRVGFIGTSISLLGVCSYLAATLSQYVVGDEVEFFYPIGALLVGVGMITLGIAVFVARWMAGWRRMAPLFVGLYYVAMIPFQIVFFIIPNGEPSPILLGFWSVTWILHGYAIWSSASSFERRG</sequence>
<reference evidence="2" key="2">
    <citation type="submission" date="2020-09" db="EMBL/GenBank/DDBJ databases">
        <authorList>
            <person name="Sun Q."/>
            <person name="Zhou Y."/>
        </authorList>
    </citation>
    <scope>NUCLEOTIDE SEQUENCE</scope>
    <source>
        <strain evidence="2">CGMCC 1.15178</strain>
    </source>
</reference>
<feature type="transmembrane region" description="Helical" evidence="1">
    <location>
        <begin position="20"/>
        <end position="41"/>
    </location>
</feature>